<evidence type="ECO:0008006" key="5">
    <source>
        <dbReference type="Google" id="ProtNLM"/>
    </source>
</evidence>
<dbReference type="RefSeq" id="WP_194113687.1">
    <property type="nucleotide sequence ID" value="NZ_JADFFL010000011.1"/>
</dbReference>
<keyword evidence="1" id="KW-0812">Transmembrane</keyword>
<dbReference type="AlphaFoldDB" id="A0A929PY17"/>
<keyword evidence="1" id="KW-1133">Transmembrane helix</keyword>
<dbReference type="EMBL" id="JADFFL010000011">
    <property type="protein sequence ID" value="MBE9664428.1"/>
    <property type="molecule type" value="Genomic_DNA"/>
</dbReference>
<sequence>MNNFLIILLLLISVTPAIAQNNTDSAAYQLQRKKINEMLATREQRFGQYTESLSQHTGIFGLQTKKDIRRSNEILMEITKTDESIFRETKILLDYRVFEQQKVESKSNELQETVTAYMTTINKLRAQVTKLNADIETSEKAHDRSTTILYVIVGILILSLLYLLTRKRPAKT</sequence>
<proteinExistence type="predicted"/>
<evidence type="ECO:0000256" key="1">
    <source>
        <dbReference type="SAM" id="Phobius"/>
    </source>
</evidence>
<feature type="transmembrane region" description="Helical" evidence="1">
    <location>
        <begin position="147"/>
        <end position="165"/>
    </location>
</feature>
<organism evidence="3 4">
    <name type="scientific">Mucilaginibacter myungsuensis</name>
    <dbReference type="NCBI Taxonomy" id="649104"/>
    <lineage>
        <taxon>Bacteria</taxon>
        <taxon>Pseudomonadati</taxon>
        <taxon>Bacteroidota</taxon>
        <taxon>Sphingobacteriia</taxon>
        <taxon>Sphingobacteriales</taxon>
        <taxon>Sphingobacteriaceae</taxon>
        <taxon>Mucilaginibacter</taxon>
    </lineage>
</organism>
<keyword evidence="4" id="KW-1185">Reference proteome</keyword>
<reference evidence="3" key="1">
    <citation type="submission" date="2020-10" db="EMBL/GenBank/DDBJ databases">
        <title>Mucilaginibacter mali sp. nov., isolated from rhizosphere soil of apple orchard.</title>
        <authorList>
            <person name="Lee J.-S."/>
            <person name="Kim H.S."/>
            <person name="Kim J.-S."/>
        </authorList>
    </citation>
    <scope>NUCLEOTIDE SEQUENCE</scope>
    <source>
        <strain evidence="3">KCTC 22746</strain>
    </source>
</reference>
<protein>
    <recommendedName>
        <fullName evidence="5">Histidine kinase</fullName>
    </recommendedName>
</protein>
<name>A0A929PY17_9SPHI</name>
<feature type="signal peptide" evidence="2">
    <location>
        <begin position="1"/>
        <end position="19"/>
    </location>
</feature>
<feature type="chain" id="PRO_5037289895" description="Histidine kinase" evidence="2">
    <location>
        <begin position="20"/>
        <end position="172"/>
    </location>
</feature>
<keyword evidence="1" id="KW-0472">Membrane</keyword>
<comment type="caution">
    <text evidence="3">The sequence shown here is derived from an EMBL/GenBank/DDBJ whole genome shotgun (WGS) entry which is preliminary data.</text>
</comment>
<accession>A0A929PY17</accession>
<dbReference type="Proteomes" id="UP000622475">
    <property type="component" value="Unassembled WGS sequence"/>
</dbReference>
<gene>
    <name evidence="3" type="ORF">IRJ16_21285</name>
</gene>
<evidence type="ECO:0000313" key="4">
    <source>
        <dbReference type="Proteomes" id="UP000622475"/>
    </source>
</evidence>
<keyword evidence="2" id="KW-0732">Signal</keyword>
<evidence type="ECO:0000313" key="3">
    <source>
        <dbReference type="EMBL" id="MBE9664428.1"/>
    </source>
</evidence>
<evidence type="ECO:0000256" key="2">
    <source>
        <dbReference type="SAM" id="SignalP"/>
    </source>
</evidence>